<dbReference type="EMBL" id="CAJVCH010525703">
    <property type="protein sequence ID" value="CAG7822207.1"/>
    <property type="molecule type" value="Genomic_DNA"/>
</dbReference>
<evidence type="ECO:0000313" key="2">
    <source>
        <dbReference type="Proteomes" id="UP000708208"/>
    </source>
</evidence>
<comment type="caution">
    <text evidence="1">The sequence shown here is derived from an EMBL/GenBank/DDBJ whole genome shotgun (WGS) entry which is preliminary data.</text>
</comment>
<protein>
    <submittedName>
        <fullName evidence="1">Uncharacterized protein</fullName>
    </submittedName>
</protein>
<dbReference type="AlphaFoldDB" id="A0A8J2PBK1"/>
<gene>
    <name evidence="1" type="ORF">AFUS01_LOCUS32490</name>
</gene>
<evidence type="ECO:0000313" key="1">
    <source>
        <dbReference type="EMBL" id="CAG7822207.1"/>
    </source>
</evidence>
<accession>A0A8J2PBK1</accession>
<name>A0A8J2PBK1_9HEXA</name>
<keyword evidence="2" id="KW-1185">Reference proteome</keyword>
<organism evidence="1 2">
    <name type="scientific">Allacma fusca</name>
    <dbReference type="NCBI Taxonomy" id="39272"/>
    <lineage>
        <taxon>Eukaryota</taxon>
        <taxon>Metazoa</taxon>
        <taxon>Ecdysozoa</taxon>
        <taxon>Arthropoda</taxon>
        <taxon>Hexapoda</taxon>
        <taxon>Collembola</taxon>
        <taxon>Symphypleona</taxon>
        <taxon>Sminthuridae</taxon>
        <taxon>Allacma</taxon>
    </lineage>
</organism>
<dbReference type="Proteomes" id="UP000708208">
    <property type="component" value="Unassembled WGS sequence"/>
</dbReference>
<reference evidence="1" key="1">
    <citation type="submission" date="2021-06" db="EMBL/GenBank/DDBJ databases">
        <authorList>
            <person name="Hodson N. C."/>
            <person name="Mongue J. A."/>
            <person name="Jaron S. K."/>
        </authorList>
    </citation>
    <scope>NUCLEOTIDE SEQUENCE</scope>
</reference>
<proteinExistence type="predicted"/>
<sequence>MTLSRTESTGAIRLVVLASFVGVLWKLSAAYDSKTEAVIKNSLLSAIHRGKITPLKGSPELRIIPTSPRKEICGVSRIFSCPYCHNVSVRGLISTLEFFMSPVHKSKVLTLRPERRIENNCSDNLLTSLSYALNQTHTYSWSFNESLESVSLISITSRFPTTPWTKNPGELFGGVSSGPSLNQAVIFNETVLYQGFAEILIPPRKSRKVSVKSLWHPSEIKVPFQAIVEFSTIPEDFCVTCMNGKKDCFEIFSHSDGVEEFLRKYNFLGHVIENTPLYLRAKIYGHFQGNYAERVKIIKR</sequence>